<evidence type="ECO:0000256" key="1">
    <source>
        <dbReference type="ARBA" id="ARBA00022676"/>
    </source>
</evidence>
<keyword evidence="1" id="KW-0328">Glycosyltransferase</keyword>
<dbReference type="PANTHER" id="PTHR12526">
    <property type="entry name" value="GLYCOSYLTRANSFERASE"/>
    <property type="match status" value="1"/>
</dbReference>
<evidence type="ECO:0000259" key="4">
    <source>
        <dbReference type="Pfam" id="PF13439"/>
    </source>
</evidence>
<accession>A0A7S8RHT3</accession>
<gene>
    <name evidence="5" type="ORF">IT882_02445</name>
</gene>
<dbReference type="InterPro" id="IPR001296">
    <property type="entry name" value="Glyco_trans_1"/>
</dbReference>
<feature type="domain" description="Glycosyl transferase family 1" evidence="3">
    <location>
        <begin position="550"/>
        <end position="693"/>
    </location>
</feature>
<organism evidence="5 6">
    <name type="scientific">Microbacterium schleiferi</name>
    <dbReference type="NCBI Taxonomy" id="69362"/>
    <lineage>
        <taxon>Bacteria</taxon>
        <taxon>Bacillati</taxon>
        <taxon>Actinomycetota</taxon>
        <taxon>Actinomycetes</taxon>
        <taxon>Micrococcales</taxon>
        <taxon>Microbacteriaceae</taxon>
        <taxon>Microbacterium</taxon>
    </lineage>
</organism>
<evidence type="ECO:0000313" key="5">
    <source>
        <dbReference type="EMBL" id="QPE05002.1"/>
    </source>
</evidence>
<dbReference type="Pfam" id="PF13439">
    <property type="entry name" value="Glyco_transf_4"/>
    <property type="match status" value="1"/>
</dbReference>
<dbReference type="InterPro" id="IPR028098">
    <property type="entry name" value="Glyco_trans_4-like_N"/>
</dbReference>
<evidence type="ECO:0000313" key="6">
    <source>
        <dbReference type="Proteomes" id="UP000594480"/>
    </source>
</evidence>
<dbReference type="Pfam" id="PF13692">
    <property type="entry name" value="Glyco_trans_1_4"/>
    <property type="match status" value="1"/>
</dbReference>
<dbReference type="Gene3D" id="3.40.50.2000">
    <property type="entry name" value="Glycogen Phosphorylase B"/>
    <property type="match status" value="4"/>
</dbReference>
<evidence type="ECO:0000256" key="2">
    <source>
        <dbReference type="ARBA" id="ARBA00022679"/>
    </source>
</evidence>
<dbReference type="CDD" id="cd03801">
    <property type="entry name" value="GT4_PimA-like"/>
    <property type="match status" value="2"/>
</dbReference>
<dbReference type="Pfam" id="PF00534">
    <property type="entry name" value="Glycos_transf_1"/>
    <property type="match status" value="1"/>
</dbReference>
<name>A0A7S8RHT3_9MICO</name>
<keyword evidence="6" id="KW-1185">Reference proteome</keyword>
<sequence>MERAVADQARALSSLGWRVTVVAPFAASEVAPPEISTLSIAWPVAPGRFRRPGFGFLYWLWTRRVRRAIRERIPHGATVYAHGGASGTFRGIAGTLPLWLVANPHGMEEFNRSRPLRTLATALSRYLARGARFADRVIATDAALIEEVQRNLGVARGAVELVPNAVDVSRLDALAVEGGPHARKADLISVGRLAPNKGYDLLVEALRIINERTGKQLSWVHFGAGHQKEDILRRVAVAPRVDLEIVEGADDATIQASIGASGRFVQPSRFEGSSLTTLEAMSRAAICVGTPVGGIPEKITSGSTGFLAERVSAEAIAEAILQSLGADRSVGLRARERVLSTYDLPAVVARLSDVLTMRANAHSRGVVQVARHIGPGAGVAQVVHAIDDSLRRRGVATSRLTLASTGLSMRTQVSGSPIKKLALMAEVVWFSVIGTVRVVRLRAKRPDLGVIVHGDPIGGDVYVNHGLLKEVVVVRRQTNRFYVPLNPMHWFTLVRDEVRYRWGWQNMIVCLTQQDEATLRRLYPKVRTPIRVIPNGVDLARYSIAEQLRAETRAELGIDDGVTALLFVGHEYERKGLFLLLEAMQLLDPSYELIIVGGAPEMIASARQLAERLGVGERTHFVGSQPDPRPYYGASDVVVLPSSYETGPLVLLEALASGRMVVMTPTGLATELIRSGINGEIVKRDPAQIAAGIVACSHALSEGFEDAAKRCADSVADYGWDAIADRYLMVLAEGVEYRSHSQTARSQRAVAARRGLGSAPTVGSHGLGSPGPRLICCRWCVLHPPWPGCQDWDPARRGRPAFPTTHPFRLRDRRDGCRDHRTW</sequence>
<dbReference type="Proteomes" id="UP000594480">
    <property type="component" value="Chromosome"/>
</dbReference>
<dbReference type="GO" id="GO:0016757">
    <property type="term" value="F:glycosyltransferase activity"/>
    <property type="evidence" value="ECO:0007669"/>
    <property type="project" value="UniProtKB-KW"/>
</dbReference>
<feature type="domain" description="Glycosyltransferase subfamily 4-like N-terminal" evidence="4">
    <location>
        <begin position="1"/>
        <end position="170"/>
    </location>
</feature>
<evidence type="ECO:0000259" key="3">
    <source>
        <dbReference type="Pfam" id="PF00534"/>
    </source>
</evidence>
<dbReference type="EMBL" id="CP064760">
    <property type="protein sequence ID" value="QPE05002.1"/>
    <property type="molecule type" value="Genomic_DNA"/>
</dbReference>
<dbReference type="AlphaFoldDB" id="A0A7S8RHT3"/>
<keyword evidence="2 5" id="KW-0808">Transferase</keyword>
<dbReference type="SUPFAM" id="SSF53756">
    <property type="entry name" value="UDP-Glycosyltransferase/glycogen phosphorylase"/>
    <property type="match status" value="2"/>
</dbReference>
<dbReference type="KEGG" id="msf:IT882_02445"/>
<protein>
    <submittedName>
        <fullName evidence="5">Glycosyltransferase family 4 protein</fullName>
    </submittedName>
</protein>
<proteinExistence type="predicted"/>
<reference evidence="5 6" key="1">
    <citation type="submission" date="2020-11" db="EMBL/GenBank/DDBJ databases">
        <title>Amino acid is mineralized and recycled by bacteria in oceanic microbiome.</title>
        <authorList>
            <person name="Zheng L.Y."/>
        </authorList>
    </citation>
    <scope>NUCLEOTIDE SEQUENCE [LARGE SCALE GENOMIC DNA]</scope>
    <source>
        <strain evidence="5 6">A32-1</strain>
    </source>
</reference>
<dbReference type="RefSeq" id="WP_195693022.1">
    <property type="nucleotide sequence ID" value="NZ_CP064760.1"/>
</dbReference>